<dbReference type="PROSITE" id="PS51257">
    <property type="entry name" value="PROKAR_LIPOPROTEIN"/>
    <property type="match status" value="1"/>
</dbReference>
<dbReference type="EMBL" id="SISG01000001">
    <property type="protein sequence ID" value="TBN57764.1"/>
    <property type="molecule type" value="Genomic_DNA"/>
</dbReference>
<dbReference type="RefSeq" id="WP_130981875.1">
    <property type="nucleotide sequence ID" value="NZ_SISG01000001.1"/>
</dbReference>
<proteinExistence type="predicted"/>
<dbReference type="Proteomes" id="UP000294194">
    <property type="component" value="Unassembled WGS sequence"/>
</dbReference>
<evidence type="ECO:0000313" key="1">
    <source>
        <dbReference type="EMBL" id="TBN57764.1"/>
    </source>
</evidence>
<organism evidence="1 2">
    <name type="scientific">Glaciihabitans arcticus</name>
    <dbReference type="NCBI Taxonomy" id="2668039"/>
    <lineage>
        <taxon>Bacteria</taxon>
        <taxon>Bacillati</taxon>
        <taxon>Actinomycetota</taxon>
        <taxon>Actinomycetes</taxon>
        <taxon>Micrococcales</taxon>
        <taxon>Microbacteriaceae</taxon>
        <taxon>Glaciihabitans</taxon>
    </lineage>
</organism>
<evidence type="ECO:0000313" key="2">
    <source>
        <dbReference type="Proteomes" id="UP000294194"/>
    </source>
</evidence>
<gene>
    <name evidence="1" type="ORF">EYE40_10395</name>
</gene>
<protein>
    <submittedName>
        <fullName evidence="1">Uncharacterized protein</fullName>
    </submittedName>
</protein>
<dbReference type="AlphaFoldDB" id="A0A4Q9GU87"/>
<keyword evidence="2" id="KW-1185">Reference proteome</keyword>
<reference evidence="2" key="1">
    <citation type="submission" date="2019-02" db="EMBL/GenBank/DDBJ databases">
        <title>Glaciihabitans arcticus sp. nov., a psychrotolerant bacterium isolated from polar soil.</title>
        <authorList>
            <person name="Dahal R.H."/>
        </authorList>
    </citation>
    <scope>NUCLEOTIDE SEQUENCE [LARGE SCALE GENOMIC DNA]</scope>
    <source>
        <strain evidence="2">RP-3-7</strain>
    </source>
</reference>
<sequence>MVGGDHKVAGAFVALALVTVTALSGCANEAVASVKGDFPDVTLAASKSPVQFLRNDAASRIPTAVIDNVEEAIDESVACFDEVKDPQGLIRSWHSSALVTVESGSAWRIESIVDNLIASFTEQEWTARSLGETADFRSSLLTSKGSMAEIQIIGERPDPDQSTTSTAEVVKQVTVEIQVHGPCVRTEGPKSDDVKKLETP</sequence>
<accession>A0A4Q9GU87</accession>
<name>A0A4Q9GU87_9MICO</name>
<comment type="caution">
    <text evidence="1">The sequence shown here is derived from an EMBL/GenBank/DDBJ whole genome shotgun (WGS) entry which is preliminary data.</text>
</comment>